<name>A0A1Y3BC09_EURMA</name>
<reference evidence="1 2" key="1">
    <citation type="submission" date="2017-03" db="EMBL/GenBank/DDBJ databases">
        <title>Genome Survey of Euroglyphus maynei.</title>
        <authorList>
            <person name="Arlian L.G."/>
            <person name="Morgan M.S."/>
            <person name="Rider S.D."/>
        </authorList>
    </citation>
    <scope>NUCLEOTIDE SEQUENCE [LARGE SCALE GENOMIC DNA]</scope>
    <source>
        <strain evidence="1">Arlian Lab</strain>
        <tissue evidence="1">Whole body</tissue>
    </source>
</reference>
<dbReference type="PANTHER" id="PTHR13617">
    <property type="entry name" value="PROTEIN ABHD18"/>
    <property type="match status" value="1"/>
</dbReference>
<dbReference type="InterPro" id="IPR019149">
    <property type="entry name" value="ABHD18"/>
</dbReference>
<dbReference type="AlphaFoldDB" id="A0A1Y3BC09"/>
<evidence type="ECO:0000313" key="1">
    <source>
        <dbReference type="EMBL" id="OTF77438.1"/>
    </source>
</evidence>
<feature type="non-terminal residue" evidence="1">
    <location>
        <position position="114"/>
    </location>
</feature>
<protein>
    <submittedName>
        <fullName evidence="1">Uncharacterized protein</fullName>
    </submittedName>
</protein>
<evidence type="ECO:0000313" key="2">
    <source>
        <dbReference type="Proteomes" id="UP000194236"/>
    </source>
</evidence>
<keyword evidence="2" id="KW-1185">Reference proteome</keyword>
<proteinExistence type="predicted"/>
<dbReference type="OrthoDB" id="9987145at2759"/>
<comment type="caution">
    <text evidence="1">The sequence shown here is derived from an EMBL/GenBank/DDBJ whole genome shotgun (WGS) entry which is preliminary data.</text>
</comment>
<sequence>MFDAGRNFAKHFQFNFNQFLTELNMSLSSYLDKIINFKFTNNQQQQQNNGQHNTTTDQRDAALFMRGIMDECTHLGNFSPLIDPELAIIINARHDGYVPSQGVIPLTKIWPGSQ</sequence>
<dbReference type="PANTHER" id="PTHR13617:SF14">
    <property type="entry name" value="PROTEIN ABHD18"/>
    <property type="match status" value="1"/>
</dbReference>
<dbReference type="Proteomes" id="UP000194236">
    <property type="component" value="Unassembled WGS sequence"/>
</dbReference>
<dbReference type="Pfam" id="PF09752">
    <property type="entry name" value="ABHD18"/>
    <property type="match status" value="1"/>
</dbReference>
<organism evidence="1 2">
    <name type="scientific">Euroglyphus maynei</name>
    <name type="common">Mayne's house dust mite</name>
    <dbReference type="NCBI Taxonomy" id="6958"/>
    <lineage>
        <taxon>Eukaryota</taxon>
        <taxon>Metazoa</taxon>
        <taxon>Ecdysozoa</taxon>
        <taxon>Arthropoda</taxon>
        <taxon>Chelicerata</taxon>
        <taxon>Arachnida</taxon>
        <taxon>Acari</taxon>
        <taxon>Acariformes</taxon>
        <taxon>Sarcoptiformes</taxon>
        <taxon>Astigmata</taxon>
        <taxon>Psoroptidia</taxon>
        <taxon>Analgoidea</taxon>
        <taxon>Pyroglyphidae</taxon>
        <taxon>Pyroglyphinae</taxon>
        <taxon>Euroglyphus</taxon>
    </lineage>
</organism>
<dbReference type="EMBL" id="MUJZ01032550">
    <property type="protein sequence ID" value="OTF77438.1"/>
    <property type="molecule type" value="Genomic_DNA"/>
</dbReference>
<accession>A0A1Y3BC09</accession>
<gene>
    <name evidence="1" type="ORF">BLA29_012951</name>
</gene>